<dbReference type="FunFam" id="1.25.50.20:FF:000005">
    <property type="entry name" value="Aminopeptidase N-like protein"/>
    <property type="match status" value="1"/>
</dbReference>
<dbReference type="GO" id="GO:0008237">
    <property type="term" value="F:metallopeptidase activity"/>
    <property type="evidence" value="ECO:0007669"/>
    <property type="project" value="UniProtKB-KW"/>
</dbReference>
<comment type="similarity">
    <text evidence="3">Belongs to the peptidase M1 family.</text>
</comment>
<dbReference type="Gene3D" id="2.60.40.1730">
    <property type="entry name" value="tricorn interacting facor f3 domain"/>
    <property type="match status" value="1"/>
</dbReference>
<keyword evidence="7" id="KW-0378">Hydrolase</keyword>
<evidence type="ECO:0000256" key="1">
    <source>
        <dbReference type="ARBA" id="ARBA00001947"/>
    </source>
</evidence>
<dbReference type="InterPro" id="IPR045357">
    <property type="entry name" value="Aminopeptidase_N-like_N"/>
</dbReference>
<keyword evidence="8" id="KW-0862">Zinc</keyword>
<dbReference type="GO" id="GO:0005886">
    <property type="term" value="C:plasma membrane"/>
    <property type="evidence" value="ECO:0007669"/>
    <property type="project" value="UniProtKB-SubCell"/>
</dbReference>
<gene>
    <name evidence="15" type="ORF">KPH14_011433</name>
</gene>
<dbReference type="PRINTS" id="PR00756">
    <property type="entry name" value="ALADIPTASE"/>
</dbReference>
<dbReference type="AlphaFoldDB" id="A0AAD9RV58"/>
<keyword evidence="9" id="KW-0482">Metalloprotease</keyword>
<dbReference type="EMBL" id="JAIFRP010000012">
    <property type="protein sequence ID" value="KAK2586542.1"/>
    <property type="molecule type" value="Genomic_DNA"/>
</dbReference>
<name>A0AAD9RV58_9HYME</name>
<dbReference type="Pfam" id="PF17900">
    <property type="entry name" value="Peptidase_M1_N"/>
    <property type="match status" value="1"/>
</dbReference>
<evidence type="ECO:0000256" key="9">
    <source>
        <dbReference type="ARBA" id="ARBA00023049"/>
    </source>
</evidence>
<dbReference type="Pfam" id="PF11838">
    <property type="entry name" value="ERAP1_C"/>
    <property type="match status" value="1"/>
</dbReference>
<comment type="caution">
    <text evidence="15">The sequence shown here is derived from an EMBL/GenBank/DDBJ whole genome shotgun (WGS) entry which is preliminary data.</text>
</comment>
<evidence type="ECO:0000259" key="14">
    <source>
        <dbReference type="Pfam" id="PF17900"/>
    </source>
</evidence>
<dbReference type="GO" id="GO:0008270">
    <property type="term" value="F:zinc ion binding"/>
    <property type="evidence" value="ECO:0007669"/>
    <property type="project" value="InterPro"/>
</dbReference>
<feature type="domain" description="Aminopeptidase N-like N-terminal" evidence="14">
    <location>
        <begin position="52"/>
        <end position="251"/>
    </location>
</feature>
<evidence type="ECO:0000256" key="7">
    <source>
        <dbReference type="ARBA" id="ARBA00022801"/>
    </source>
</evidence>
<evidence type="ECO:0000256" key="2">
    <source>
        <dbReference type="ARBA" id="ARBA00004609"/>
    </source>
</evidence>
<dbReference type="Proteomes" id="UP001258017">
    <property type="component" value="Unassembled WGS sequence"/>
</dbReference>
<evidence type="ECO:0008006" key="17">
    <source>
        <dbReference type="Google" id="ProtNLM"/>
    </source>
</evidence>
<organism evidence="15 16">
    <name type="scientific">Odynerus spinipes</name>
    <dbReference type="NCBI Taxonomy" id="1348599"/>
    <lineage>
        <taxon>Eukaryota</taxon>
        <taxon>Metazoa</taxon>
        <taxon>Ecdysozoa</taxon>
        <taxon>Arthropoda</taxon>
        <taxon>Hexapoda</taxon>
        <taxon>Insecta</taxon>
        <taxon>Pterygota</taxon>
        <taxon>Neoptera</taxon>
        <taxon>Endopterygota</taxon>
        <taxon>Hymenoptera</taxon>
        <taxon>Apocrita</taxon>
        <taxon>Aculeata</taxon>
        <taxon>Vespoidea</taxon>
        <taxon>Vespidae</taxon>
        <taxon>Eumeninae</taxon>
        <taxon>Odynerus</taxon>
    </lineage>
</organism>
<evidence type="ECO:0000256" key="4">
    <source>
        <dbReference type="ARBA" id="ARBA00022622"/>
    </source>
</evidence>
<evidence type="ECO:0000256" key="6">
    <source>
        <dbReference type="ARBA" id="ARBA00022723"/>
    </source>
</evidence>
<feature type="chain" id="PRO_5042218266" description="Aminopeptidase" evidence="11">
    <location>
        <begin position="21"/>
        <end position="962"/>
    </location>
</feature>
<dbReference type="GO" id="GO:0006508">
    <property type="term" value="P:proteolysis"/>
    <property type="evidence" value="ECO:0007669"/>
    <property type="project" value="UniProtKB-KW"/>
</dbReference>
<feature type="domain" description="ERAP1-like C-terminal" evidence="13">
    <location>
        <begin position="587"/>
        <end position="917"/>
    </location>
</feature>
<evidence type="ECO:0000256" key="10">
    <source>
        <dbReference type="ARBA" id="ARBA00023288"/>
    </source>
</evidence>
<evidence type="ECO:0000313" key="16">
    <source>
        <dbReference type="Proteomes" id="UP001258017"/>
    </source>
</evidence>
<comment type="cofactor">
    <cofactor evidence="1">
        <name>Zn(2+)</name>
        <dbReference type="ChEBI" id="CHEBI:29105"/>
    </cofactor>
</comment>
<dbReference type="GO" id="GO:0098552">
    <property type="term" value="C:side of membrane"/>
    <property type="evidence" value="ECO:0007669"/>
    <property type="project" value="UniProtKB-KW"/>
</dbReference>
<dbReference type="Gene3D" id="2.60.40.1910">
    <property type="match status" value="1"/>
</dbReference>
<dbReference type="SUPFAM" id="SSF55486">
    <property type="entry name" value="Metalloproteases ('zincins'), catalytic domain"/>
    <property type="match status" value="1"/>
</dbReference>
<evidence type="ECO:0000256" key="3">
    <source>
        <dbReference type="ARBA" id="ARBA00010136"/>
    </source>
</evidence>
<feature type="signal peptide" evidence="11">
    <location>
        <begin position="1"/>
        <end position="20"/>
    </location>
</feature>
<reference evidence="15" key="1">
    <citation type="submission" date="2021-08" db="EMBL/GenBank/DDBJ databases">
        <authorList>
            <person name="Misof B."/>
            <person name="Oliver O."/>
            <person name="Podsiadlowski L."/>
            <person name="Donath A."/>
            <person name="Peters R."/>
            <person name="Mayer C."/>
            <person name="Rust J."/>
            <person name="Gunkel S."/>
            <person name="Lesny P."/>
            <person name="Martin S."/>
            <person name="Oeyen J.P."/>
            <person name="Petersen M."/>
            <person name="Panagiotis P."/>
            <person name="Wilbrandt J."/>
            <person name="Tanja T."/>
        </authorList>
    </citation>
    <scope>NUCLEOTIDE SEQUENCE</scope>
    <source>
        <strain evidence="15">GBR_01_08_01A</strain>
        <tissue evidence="15">Thorax + abdomen</tissue>
    </source>
</reference>
<evidence type="ECO:0000313" key="15">
    <source>
        <dbReference type="EMBL" id="KAK2586542.1"/>
    </source>
</evidence>
<keyword evidence="4" id="KW-0336">GPI-anchor</keyword>
<evidence type="ECO:0000256" key="8">
    <source>
        <dbReference type="ARBA" id="ARBA00022833"/>
    </source>
</evidence>
<dbReference type="InterPro" id="IPR024571">
    <property type="entry name" value="ERAP1-like_C_dom"/>
</dbReference>
<keyword evidence="16" id="KW-1185">Reference proteome</keyword>
<dbReference type="Pfam" id="PF01433">
    <property type="entry name" value="Peptidase_M1"/>
    <property type="match status" value="1"/>
</dbReference>
<dbReference type="Gene3D" id="1.25.50.20">
    <property type="match status" value="1"/>
</dbReference>
<dbReference type="PANTHER" id="PTHR11533">
    <property type="entry name" value="PROTEASE M1 ZINC METALLOPROTEASE"/>
    <property type="match status" value="1"/>
</dbReference>
<evidence type="ECO:0000256" key="11">
    <source>
        <dbReference type="SAM" id="SignalP"/>
    </source>
</evidence>
<sequence length="962" mass="111146">MRWIIAGIFLATILFKEAKALSIGSYKSKRSLDLNDVYHHNGPQHRLPKEAVPESYHLEIEPMIKEGKFKGRVRINITCTDMSDRITFNAHPDLEISSDVKVRELLREETEKEISRSLDTSIAPTPQTWKKPWFVVHLQQMLKQGNRYEVEMNFVGNLTTNETSGFFRSEYVDLDGQTHQFVGTYFRLDHAQKMFPCMVDPPYKATFKLSVKHPKNMISRSNTPIESSTEVSDDPNMIWSHFGETPQISTYQLALIISDFESIVPTKEIDEVNGTKLDIRVWARKDYLDSLRDVPDKIVKIMNYLQNYFNCSIGLPKLDIMAVPMFNAAKASDSWGLMFFKESELSSQLIWNTAYELIYQWIGQYITPYRWNDAPVSKALNSFLASMTTVDINPDEMEGKWPMTMLYSLYYEFGKTMPFSRVAGIRHEATSAKTELVFRMFNYTLGKDVFRESVRNFIQQQLEESPRTFFADDIYTRLDEAASGTANLPQGLTINSIAAPWINRGRLPLVTVIRDYEMRVITLNQKVYMRDAPPALNSKSFYQWDIPIVMLTEEELDFTQTKPSIWLTKRNVMENLTIQHTAGEDSFIIVNPEEIGMFPVNYDSCNWKMLAQFLRGPKRETIPVLTRAKLLHDSWNLAYAGELCFEIALNMTLFLKNERSHVVWEPVFTMIDHIGRRIEDSDVYTKFEAYIRLLLKPLYLELGDTPQPGEPSWKVHIRGLAKNFLCRAGYEPCVKEARDQYSKWLMDQEPDKGNPVANEFICPVFKWGTKEEWEFGLQRVINFPQNSMERKQNERTYLLKTLAGCPKDTYKIQRLLNVTILDQNGNFTDSDIHLIFSMLTGGAAGYTTLFNFLADHWDTVKQRFENKKHLWDGIVNSATSSFNTQEGYDMVSKLYESRQGQFETADSIIQEALNNIKQETSWSEKNLPVIEAWLDENLPKEKLQTIENAADSTSTTITPIAG</sequence>
<protein>
    <recommendedName>
        <fullName evidence="17">Aminopeptidase</fullName>
    </recommendedName>
</protein>
<dbReference type="InterPro" id="IPR050344">
    <property type="entry name" value="Peptidase_M1_aminopeptidases"/>
</dbReference>
<keyword evidence="6" id="KW-0479">Metal-binding</keyword>
<dbReference type="GO" id="GO:0005615">
    <property type="term" value="C:extracellular space"/>
    <property type="evidence" value="ECO:0007669"/>
    <property type="project" value="TreeGrafter"/>
</dbReference>
<dbReference type="Gene3D" id="1.10.390.10">
    <property type="entry name" value="Neutral Protease Domain 2"/>
    <property type="match status" value="1"/>
</dbReference>
<keyword evidence="4" id="KW-0472">Membrane</keyword>
<keyword evidence="10" id="KW-0449">Lipoprotein</keyword>
<keyword evidence="5" id="KW-0645">Protease</keyword>
<accession>A0AAD9RV58</accession>
<feature type="domain" description="Peptidase M1 membrane alanine aminopeptidase" evidence="12">
    <location>
        <begin position="297"/>
        <end position="499"/>
    </location>
</feature>
<dbReference type="InterPro" id="IPR001930">
    <property type="entry name" value="Peptidase_M1"/>
</dbReference>
<dbReference type="SUPFAM" id="SSF63737">
    <property type="entry name" value="Leukotriene A4 hydrolase N-terminal domain"/>
    <property type="match status" value="1"/>
</dbReference>
<evidence type="ECO:0000259" key="12">
    <source>
        <dbReference type="Pfam" id="PF01433"/>
    </source>
</evidence>
<evidence type="ECO:0000256" key="5">
    <source>
        <dbReference type="ARBA" id="ARBA00022670"/>
    </source>
</evidence>
<dbReference type="GO" id="GO:0005737">
    <property type="term" value="C:cytoplasm"/>
    <property type="evidence" value="ECO:0007669"/>
    <property type="project" value="TreeGrafter"/>
</dbReference>
<dbReference type="InterPro" id="IPR014782">
    <property type="entry name" value="Peptidase_M1_dom"/>
</dbReference>
<dbReference type="PANTHER" id="PTHR11533:SF18">
    <property type="entry name" value="FI02158P"/>
    <property type="match status" value="1"/>
</dbReference>
<proteinExistence type="inferred from homology"/>
<reference evidence="15" key="2">
    <citation type="journal article" date="2023" name="Commun. Biol.">
        <title>Intrasexual cuticular hydrocarbon dimorphism in a wasp sheds light on hydrocarbon biosynthesis genes in Hymenoptera.</title>
        <authorList>
            <person name="Moris V.C."/>
            <person name="Podsiadlowski L."/>
            <person name="Martin S."/>
            <person name="Oeyen J.P."/>
            <person name="Donath A."/>
            <person name="Petersen M."/>
            <person name="Wilbrandt J."/>
            <person name="Misof B."/>
            <person name="Liedtke D."/>
            <person name="Thamm M."/>
            <person name="Scheiner R."/>
            <person name="Schmitt T."/>
            <person name="Niehuis O."/>
        </authorList>
    </citation>
    <scope>NUCLEOTIDE SEQUENCE</scope>
    <source>
        <strain evidence="15">GBR_01_08_01A</strain>
    </source>
</reference>
<comment type="subcellular location">
    <subcellularLocation>
        <location evidence="2">Cell membrane</location>
        <topology evidence="2">Lipid-anchor</topology>
        <topology evidence="2">GPI-anchor</topology>
    </subcellularLocation>
</comment>
<keyword evidence="4" id="KW-0325">Glycoprotein</keyword>
<keyword evidence="11" id="KW-0732">Signal</keyword>
<evidence type="ECO:0000259" key="13">
    <source>
        <dbReference type="Pfam" id="PF11838"/>
    </source>
</evidence>
<dbReference type="InterPro" id="IPR042097">
    <property type="entry name" value="Aminopeptidase_N-like_N_sf"/>
</dbReference>
<dbReference type="InterPro" id="IPR027268">
    <property type="entry name" value="Peptidase_M4/M1_CTD_sf"/>
</dbReference>